<sequence length="368" mass="40468">MIKHFLMLSVVFLSNVAIAKGITDIAELTKGLDSDIPKILENHNAPGVALAFVNGNEIIGFRSYGFANIKSKAGITQSTMFNVGSISKLVTAWGAMQLVYEGKVDLDTPINQYLKRWKIPESEFDVEKVTLRNILSHTSGLSLGPYAGWDSREKLSSIVDSLNGHNNGAGPVELIHAPNTKWSYSGGGYSVVQLLIEEVSEMTFEDYMQQNVLKPLSMKNSSFNITEKVMNKSATPYDETGKVTGMVYFNEKAAAGLQTTAIDLARFNMAVLRNKNGKYNGSRLLPEKLIDLMIKPTPNTNGRWSMSYVIDAQNNSLGFAGFNRGWIALTRSITDLNFGYVILTNSSIGAVSNEIDSLILSTVKHKYN</sequence>
<evidence type="ECO:0000259" key="2">
    <source>
        <dbReference type="Pfam" id="PF00144"/>
    </source>
</evidence>
<reference evidence="3 4" key="1">
    <citation type="journal article" date="2019" name="Int. J. Syst. Evol. Microbiol.">
        <title>The Global Catalogue of Microorganisms (GCM) 10K type strain sequencing project: providing services to taxonomists for standard genome sequencing and annotation.</title>
        <authorList>
            <consortium name="The Broad Institute Genomics Platform"/>
            <consortium name="The Broad Institute Genome Sequencing Center for Infectious Disease"/>
            <person name="Wu L."/>
            <person name="Ma J."/>
        </authorList>
    </citation>
    <scope>NUCLEOTIDE SEQUENCE [LARGE SCALE GENOMIC DNA]</scope>
    <source>
        <strain evidence="3 4">JCM 15896</strain>
    </source>
</reference>
<protein>
    <recommendedName>
        <fullName evidence="2">Beta-lactamase-related domain-containing protein</fullName>
    </recommendedName>
</protein>
<accession>A0ABN1LFH8</accession>
<proteinExistence type="predicted"/>
<feature type="signal peptide" evidence="1">
    <location>
        <begin position="1"/>
        <end position="19"/>
    </location>
</feature>
<dbReference type="PANTHER" id="PTHR46825:SF12">
    <property type="entry name" value="PENICILLIN-BINDING PROTEIN 4"/>
    <property type="match status" value="1"/>
</dbReference>
<comment type="caution">
    <text evidence="3">The sequence shown here is derived from an EMBL/GenBank/DDBJ whole genome shotgun (WGS) entry which is preliminary data.</text>
</comment>
<dbReference type="RefSeq" id="WP_343857953.1">
    <property type="nucleotide sequence ID" value="NZ_BAAAFD010000002.1"/>
</dbReference>
<evidence type="ECO:0000313" key="4">
    <source>
        <dbReference type="Proteomes" id="UP001500359"/>
    </source>
</evidence>
<dbReference type="PANTHER" id="PTHR46825">
    <property type="entry name" value="D-ALANYL-D-ALANINE-CARBOXYPEPTIDASE/ENDOPEPTIDASE AMPH"/>
    <property type="match status" value="1"/>
</dbReference>
<evidence type="ECO:0000256" key="1">
    <source>
        <dbReference type="SAM" id="SignalP"/>
    </source>
</evidence>
<organism evidence="3 4">
    <name type="scientific">Aliiglaciecola litoralis</name>
    <dbReference type="NCBI Taxonomy" id="582857"/>
    <lineage>
        <taxon>Bacteria</taxon>
        <taxon>Pseudomonadati</taxon>
        <taxon>Pseudomonadota</taxon>
        <taxon>Gammaproteobacteria</taxon>
        <taxon>Alteromonadales</taxon>
        <taxon>Alteromonadaceae</taxon>
        <taxon>Aliiglaciecola</taxon>
    </lineage>
</organism>
<feature type="chain" id="PRO_5045745555" description="Beta-lactamase-related domain-containing protein" evidence="1">
    <location>
        <begin position="20"/>
        <end position="368"/>
    </location>
</feature>
<dbReference type="InterPro" id="IPR050491">
    <property type="entry name" value="AmpC-like"/>
</dbReference>
<dbReference type="InterPro" id="IPR001466">
    <property type="entry name" value="Beta-lactam-related"/>
</dbReference>
<keyword evidence="4" id="KW-1185">Reference proteome</keyword>
<name>A0ABN1LFH8_9ALTE</name>
<evidence type="ECO:0000313" key="3">
    <source>
        <dbReference type="EMBL" id="GAA0855248.1"/>
    </source>
</evidence>
<feature type="domain" description="Beta-lactamase-related" evidence="2">
    <location>
        <begin position="34"/>
        <end position="352"/>
    </location>
</feature>
<dbReference type="Pfam" id="PF00144">
    <property type="entry name" value="Beta-lactamase"/>
    <property type="match status" value="1"/>
</dbReference>
<dbReference type="InterPro" id="IPR012338">
    <property type="entry name" value="Beta-lactam/transpept-like"/>
</dbReference>
<dbReference type="Gene3D" id="3.40.710.10">
    <property type="entry name" value="DD-peptidase/beta-lactamase superfamily"/>
    <property type="match status" value="1"/>
</dbReference>
<dbReference type="Proteomes" id="UP001500359">
    <property type="component" value="Unassembled WGS sequence"/>
</dbReference>
<dbReference type="EMBL" id="BAAAFD010000002">
    <property type="protein sequence ID" value="GAA0855248.1"/>
    <property type="molecule type" value="Genomic_DNA"/>
</dbReference>
<keyword evidence="1" id="KW-0732">Signal</keyword>
<dbReference type="SUPFAM" id="SSF56601">
    <property type="entry name" value="beta-lactamase/transpeptidase-like"/>
    <property type="match status" value="1"/>
</dbReference>
<gene>
    <name evidence="3" type="ORF">GCM10009114_13810</name>
</gene>